<feature type="transmembrane region" description="Helical" evidence="2">
    <location>
        <begin position="114"/>
        <end position="133"/>
    </location>
</feature>
<dbReference type="GeneTree" id="ENSGT00940000153920"/>
<dbReference type="PANTHER" id="PTHR31735">
    <property type="entry name" value="VACUOLAR MEMBRANE PROTEIN YPL162C"/>
    <property type="match status" value="1"/>
</dbReference>
<reference evidence="3" key="2">
    <citation type="submission" date="2025-09" db="UniProtKB">
        <authorList>
            <consortium name="Ensembl"/>
        </authorList>
    </citation>
    <scope>IDENTIFICATION</scope>
</reference>
<accession>S4RTS0</accession>
<reference evidence="3" key="1">
    <citation type="submission" date="2025-08" db="UniProtKB">
        <authorList>
            <consortium name="Ensembl"/>
        </authorList>
    </citation>
    <scope>IDENTIFICATION</scope>
</reference>
<dbReference type="AlphaFoldDB" id="S4RTS0"/>
<keyword evidence="2" id="KW-0812">Transmembrane</keyword>
<dbReference type="InterPro" id="IPR022127">
    <property type="entry name" value="STIMATE/YPL162C"/>
</dbReference>
<dbReference type="OMA" id="CEPRRER"/>
<dbReference type="Pfam" id="PF12400">
    <property type="entry name" value="STIMATE"/>
    <property type="match status" value="1"/>
</dbReference>
<feature type="transmembrane region" description="Helical" evidence="2">
    <location>
        <begin position="49"/>
        <end position="68"/>
    </location>
</feature>
<evidence type="ECO:0000313" key="3">
    <source>
        <dbReference type="Ensembl" id="ENSPMAP00000008610.1"/>
    </source>
</evidence>
<dbReference type="STRING" id="7757.ENSPMAP00000008610"/>
<dbReference type="GO" id="GO:0016020">
    <property type="term" value="C:membrane"/>
    <property type="evidence" value="ECO:0007669"/>
    <property type="project" value="TreeGrafter"/>
</dbReference>
<keyword evidence="2" id="KW-1133">Transmembrane helix</keyword>
<proteinExistence type="predicted"/>
<feature type="region of interest" description="Disordered" evidence="1">
    <location>
        <begin position="1"/>
        <end position="32"/>
    </location>
</feature>
<evidence type="ECO:0000256" key="2">
    <source>
        <dbReference type="SAM" id="Phobius"/>
    </source>
</evidence>
<organism evidence="3">
    <name type="scientific">Petromyzon marinus</name>
    <name type="common">Sea lamprey</name>
    <dbReference type="NCBI Taxonomy" id="7757"/>
    <lineage>
        <taxon>Eukaryota</taxon>
        <taxon>Metazoa</taxon>
        <taxon>Chordata</taxon>
        <taxon>Craniata</taxon>
        <taxon>Vertebrata</taxon>
        <taxon>Cyclostomata</taxon>
        <taxon>Hyperoartia</taxon>
        <taxon>Petromyzontiformes</taxon>
        <taxon>Petromyzontidae</taxon>
        <taxon>Petromyzon</taxon>
    </lineage>
</organism>
<dbReference type="PANTHER" id="PTHR31735:SF1">
    <property type="entry name" value="VACUOLAR MEMBRANE PROTEIN YPL162C"/>
    <property type="match status" value="1"/>
</dbReference>
<keyword evidence="2" id="KW-0472">Membrane</keyword>
<protein>
    <submittedName>
        <fullName evidence="3">STIM activating enhance</fullName>
    </submittedName>
</protein>
<sequence length="157" mass="17406">MNGPPGNASVGSGTGATGPVLSPITGPASNPAGRPHGCENGALMDQFGVFIQALLALVAFSTLMLKRFREPCGERRPWRIWLYDTSKQIFGQLFIHFANVYLSELTEEDPCSLYLINFLLDATLGMVLIWLGIKAASRLVEWRQWESLRFGEYGERL</sequence>
<name>S4RTS0_PETMA</name>
<dbReference type="HOGENOM" id="CLU_142002_0_0_1"/>
<dbReference type="Ensembl" id="ENSPMAT00000008648.1">
    <property type="protein sequence ID" value="ENSPMAP00000008610.1"/>
    <property type="gene ID" value="ENSPMAG00000007828.1"/>
</dbReference>
<evidence type="ECO:0000256" key="1">
    <source>
        <dbReference type="SAM" id="MobiDB-lite"/>
    </source>
</evidence>